<keyword evidence="2" id="KW-1133">Transmembrane helix</keyword>
<evidence type="ECO:0000256" key="2">
    <source>
        <dbReference type="SAM" id="Phobius"/>
    </source>
</evidence>
<dbReference type="InterPro" id="IPR027039">
    <property type="entry name" value="Crtac1"/>
</dbReference>
<feature type="transmembrane region" description="Helical" evidence="2">
    <location>
        <begin position="20"/>
        <end position="37"/>
    </location>
</feature>
<dbReference type="Proteomes" id="UP001302349">
    <property type="component" value="Chromosome"/>
</dbReference>
<keyword evidence="2" id="KW-0472">Membrane</keyword>
<evidence type="ECO:0000313" key="4">
    <source>
        <dbReference type="EMBL" id="WOK09092.1"/>
    </source>
</evidence>
<evidence type="ECO:0000256" key="1">
    <source>
        <dbReference type="ARBA" id="ARBA00022729"/>
    </source>
</evidence>
<dbReference type="EMBL" id="CP136051">
    <property type="protein sequence ID" value="WOK09092.1"/>
    <property type="molecule type" value="Genomic_DNA"/>
</dbReference>
<protein>
    <submittedName>
        <fullName evidence="4">VCBS repeat-containing protein</fullName>
    </submittedName>
</protein>
<dbReference type="Pfam" id="PF13517">
    <property type="entry name" value="FG-GAP_3"/>
    <property type="match status" value="6"/>
</dbReference>
<reference evidence="4 5" key="1">
    <citation type="journal article" date="2023" name="Microbiol. Resour. Announc.">
        <title>Complete Genome Sequence of Imperialibacter roseus strain P4T.</title>
        <authorList>
            <person name="Tizabi D.R."/>
            <person name="Bachvaroff T."/>
            <person name="Hill R.T."/>
        </authorList>
    </citation>
    <scope>NUCLEOTIDE SEQUENCE [LARGE SCALE GENOMIC DNA]</scope>
    <source>
        <strain evidence="4 5">P4T</strain>
    </source>
</reference>
<accession>A0ABZ0IVL4</accession>
<dbReference type="PANTHER" id="PTHR16026">
    <property type="entry name" value="CARTILAGE ACIDIC PROTEIN 1"/>
    <property type="match status" value="1"/>
</dbReference>
<dbReference type="SUPFAM" id="SSF69318">
    <property type="entry name" value="Integrin alpha N-terminal domain"/>
    <property type="match status" value="3"/>
</dbReference>
<dbReference type="PANTHER" id="PTHR16026:SF0">
    <property type="entry name" value="CARTILAGE ACIDIC PROTEIN 1"/>
    <property type="match status" value="1"/>
</dbReference>
<dbReference type="Gene3D" id="2.130.10.130">
    <property type="entry name" value="Integrin alpha, N-terminal"/>
    <property type="match status" value="5"/>
</dbReference>
<organism evidence="4 5">
    <name type="scientific">Imperialibacter roseus</name>
    <dbReference type="NCBI Taxonomy" id="1324217"/>
    <lineage>
        <taxon>Bacteria</taxon>
        <taxon>Pseudomonadati</taxon>
        <taxon>Bacteroidota</taxon>
        <taxon>Cytophagia</taxon>
        <taxon>Cytophagales</taxon>
        <taxon>Flammeovirgaceae</taxon>
        <taxon>Imperialibacter</taxon>
    </lineage>
</organism>
<evidence type="ECO:0000259" key="3">
    <source>
        <dbReference type="Pfam" id="PF07593"/>
    </source>
</evidence>
<gene>
    <name evidence="4" type="ORF">RT717_10645</name>
</gene>
<name>A0ABZ0IVL4_9BACT</name>
<dbReference type="Pfam" id="PF07593">
    <property type="entry name" value="UnbV_ASPIC"/>
    <property type="match status" value="1"/>
</dbReference>
<dbReference type="InterPro" id="IPR011519">
    <property type="entry name" value="UnbV_ASPIC"/>
</dbReference>
<sequence>MDARRYILNQFSAISINNYLIVNIIVALSFISTLSFGQQKGPLFELMPTTKTSITFKNILTESPTANVLTYEYFYNGGGVAIGDINNDGLDDVYLIGNMVENQLYLNQGNFSFKDITKSSGTAVSTGWKTGANMVDINGDGWLDIYVCLSGKTAPDTRRNKLFINNKDLTFTEKAAEYGLDDPSHSTHSAFFDIDNDGDLDMYLLNHNITVIREFEFAKAKETRDPYAGDKLYRNDNGHFVDISASAGIKGNPLGFGLGVNIADVNQDGFQDIYVSNDYVEPDYLYINNGDGTFTDEMTNYMQHISYFSMGCDISDINNDGWPDIYTLDMLPEDNKRQKLLYGPENYEHFALLVINGFYFQNMRNMLHLNNTDGTYSEIGQFSGISNTDWSWSPLFADYDNDGWKDLFISNGYFRDYTNRDFLKYKGDYFFDMAREKQPADTFHLVSTMTSTPVHNYIYKNNGDLTFTDMSNDWGFANPGFSSGAAYADLDKDGDIDLIVNNQNNAVSIYRNQTQQRYPDRNYLDITLKGLSKNSRGYGAKVHVYAGEQVQYFEQMPTRGFQSSVTGRLHVGLGQQNKIDSIRVTWLSGAEQKLSGIAANQTITIEETNPEKPYLFASARTSFEPTNFSRVECPVYYEHLEYGFNDFKRQPLLMTMLTNCGPIMTTGDVNGDGREDIFVGGAQENPGMLFIQSAAGSFEPGNFPVTQSDLQYTDAGASFFDADKDGDLDLYLVSGGYNDYSEKDKATQDRLYLNDGKGNFTKAMDALPDMLVSKSCIAYADFDKDGDMDLVLGGRVIPGRYPEVPQSFFLENKGNGKFVDVTAAKAKELGTIGMVTDASWVDLNGDKWDDLVVVGEFMTIEVFINKQGKSLERSTSQYFDKPISGLWSKMVVHDFDKDGDPDIVVGNFGLNTQLHASEKEPITLVYKDFDNNGSVDPILNYYIKGESVPFASRDELLDQIYAMRSKYTDYSSYADARLSTIFSKADLKDAKELKATELRSMYLENRDGKLISHALPDEAQFAPVYAMTLVDYNKDGNMDLVVAGNQSSIRIRMGVIDANFGQLYEGDGKGHFKYVSQSKSGFRFTGDTKSLDVIDVAGEQFLLVGVNNVGIEAYKLNK</sequence>
<dbReference type="InterPro" id="IPR028994">
    <property type="entry name" value="Integrin_alpha_N"/>
</dbReference>
<feature type="domain" description="ASPIC/UnbV" evidence="3">
    <location>
        <begin position="537"/>
        <end position="604"/>
    </location>
</feature>
<dbReference type="RefSeq" id="WP_317491715.1">
    <property type="nucleotide sequence ID" value="NZ_CP136051.1"/>
</dbReference>
<keyword evidence="1" id="KW-0732">Signal</keyword>
<proteinExistence type="predicted"/>
<keyword evidence="5" id="KW-1185">Reference proteome</keyword>
<evidence type="ECO:0000313" key="5">
    <source>
        <dbReference type="Proteomes" id="UP001302349"/>
    </source>
</evidence>
<dbReference type="InterPro" id="IPR013517">
    <property type="entry name" value="FG-GAP"/>
</dbReference>
<keyword evidence="2" id="KW-0812">Transmembrane</keyword>